<sequence length="338" mass="38083">MCPIPLFHQLSHYTIKSYFLPSTLIMPDKLTSLREAAALDHALLKTQMLRLAELREMDPKDIKTADRNQIINWSRSSITEYVNELDAMEVVPNPTTEEKQCMYELNRLVSLGDELVDLTRELREQLNAKFQTASKATKKAQPLKKDMPKQSVPKQQADIALEKDHTVSTDTTKQTSNSQNEKLPLRSTAGPQRPATTQPQNNTSPQLTISRSQNTLHLPTSAKYDTSSSSSGSKSKEEDPVDPTDTRGIYAILGLPHTAEMSVIRSAIRKKKMELYPERNTDDPEAADKFSNFVQLSDECLGNESKREAYDQLSFLGSNEKETERVDVVTARIKQLKS</sequence>
<dbReference type="Pfam" id="PF00226">
    <property type="entry name" value="DnaJ"/>
    <property type="match status" value="1"/>
</dbReference>
<dbReference type="EMBL" id="CP138580">
    <property type="protein sequence ID" value="WPG97402.1"/>
    <property type="molecule type" value="Genomic_DNA"/>
</dbReference>
<feature type="region of interest" description="Disordered" evidence="1">
    <location>
        <begin position="131"/>
        <end position="245"/>
    </location>
</feature>
<evidence type="ECO:0000256" key="1">
    <source>
        <dbReference type="SAM" id="MobiDB-lite"/>
    </source>
</evidence>
<proteinExistence type="predicted"/>
<reference evidence="3 4" key="1">
    <citation type="submission" date="2023-11" db="EMBL/GenBank/DDBJ databases">
        <title>An acidophilic fungus is an integral part of prey digestion in a carnivorous sundew plant.</title>
        <authorList>
            <person name="Tsai I.J."/>
        </authorList>
    </citation>
    <scope>NUCLEOTIDE SEQUENCE [LARGE SCALE GENOMIC DNA]</scope>
    <source>
        <strain evidence="3">169a</strain>
    </source>
</reference>
<feature type="domain" description="J" evidence="2">
    <location>
        <begin position="248"/>
        <end position="314"/>
    </location>
</feature>
<dbReference type="CDD" id="cd06257">
    <property type="entry name" value="DnaJ"/>
    <property type="match status" value="1"/>
</dbReference>
<feature type="compositionally biased region" description="Polar residues" evidence="1">
    <location>
        <begin position="194"/>
        <end position="226"/>
    </location>
</feature>
<accession>A0AAQ3R8Z7</accession>
<dbReference type="PROSITE" id="PS50076">
    <property type="entry name" value="DNAJ_2"/>
    <property type="match status" value="1"/>
</dbReference>
<evidence type="ECO:0000313" key="4">
    <source>
        <dbReference type="Proteomes" id="UP001303373"/>
    </source>
</evidence>
<keyword evidence="4" id="KW-1185">Reference proteome</keyword>
<dbReference type="AlphaFoldDB" id="A0AAQ3R8Z7"/>
<organism evidence="3 4">
    <name type="scientific">Acrodontium crateriforme</name>
    <dbReference type="NCBI Taxonomy" id="150365"/>
    <lineage>
        <taxon>Eukaryota</taxon>
        <taxon>Fungi</taxon>
        <taxon>Dikarya</taxon>
        <taxon>Ascomycota</taxon>
        <taxon>Pezizomycotina</taxon>
        <taxon>Dothideomycetes</taxon>
        <taxon>Dothideomycetidae</taxon>
        <taxon>Mycosphaerellales</taxon>
        <taxon>Teratosphaeriaceae</taxon>
        <taxon>Acrodontium</taxon>
    </lineage>
</organism>
<name>A0AAQ3R8Z7_9PEZI</name>
<dbReference type="InterPro" id="IPR036869">
    <property type="entry name" value="J_dom_sf"/>
</dbReference>
<feature type="compositionally biased region" description="Polar residues" evidence="1">
    <location>
        <begin position="168"/>
        <end position="181"/>
    </location>
</feature>
<dbReference type="SUPFAM" id="SSF46565">
    <property type="entry name" value="Chaperone J-domain"/>
    <property type="match status" value="1"/>
</dbReference>
<dbReference type="InterPro" id="IPR001623">
    <property type="entry name" value="DnaJ_domain"/>
</dbReference>
<protein>
    <recommendedName>
        <fullName evidence="2">J domain-containing protein</fullName>
    </recommendedName>
</protein>
<gene>
    <name evidence="3" type="ORF">R9X50_00017700</name>
</gene>
<dbReference type="Proteomes" id="UP001303373">
    <property type="component" value="Chromosome 1"/>
</dbReference>
<dbReference type="Gene3D" id="1.10.287.110">
    <property type="entry name" value="DnaJ domain"/>
    <property type="match status" value="1"/>
</dbReference>
<evidence type="ECO:0000313" key="3">
    <source>
        <dbReference type="EMBL" id="WPG97402.1"/>
    </source>
</evidence>
<evidence type="ECO:0000259" key="2">
    <source>
        <dbReference type="PROSITE" id="PS50076"/>
    </source>
</evidence>